<dbReference type="RefSeq" id="WP_005182610.1">
    <property type="nucleotide sequence ID" value="NZ_CP045804.1"/>
</dbReference>
<name>A0A857MI06_9ACTN</name>
<dbReference type="AlphaFoldDB" id="A0A857MI06"/>
<gene>
    <name evidence="1" type="ORF">GII30_18485</name>
</gene>
<dbReference type="Gene3D" id="2.60.40.1650">
    <property type="entry name" value="Porin MspA (Ig-like beta-sandwich domain)"/>
    <property type="match status" value="1"/>
</dbReference>
<organism evidence="1">
    <name type="scientific">Gordonia amarae</name>
    <dbReference type="NCBI Taxonomy" id="36821"/>
    <lineage>
        <taxon>Bacteria</taxon>
        <taxon>Bacillati</taxon>
        <taxon>Actinomycetota</taxon>
        <taxon>Actinomycetes</taxon>
        <taxon>Mycobacteriales</taxon>
        <taxon>Gordoniaceae</taxon>
        <taxon>Gordonia</taxon>
    </lineage>
</organism>
<dbReference type="InterPro" id="IPR006311">
    <property type="entry name" value="TAT_signal"/>
</dbReference>
<accession>A0A857MI06</accession>
<dbReference type="Pfam" id="PF09203">
    <property type="entry name" value="MspA"/>
    <property type="match status" value="1"/>
</dbReference>
<protein>
    <submittedName>
        <fullName evidence="1">Uncharacterized protein</fullName>
    </submittedName>
</protein>
<sequence>MSKTITRRVVAGVSLAAVSAIGLSALGAGGAVAGKVPGTTASKRLVDGTPVKIELFDQNVRYKNSVVESFNLTREVWVSGKVRVTVGGKAQGGNIAAGYIVGCQINIGIGNTSKIGGGVSTTATPSFTSGTLDVSATATVDPVTNDTALELGPGQAGFVPIIQETDDDDDNVNSFSFAGKKGGAAYKDERFVLDGCAGFAEGKAKVRVTVNTEAVKGVVTVYGKPFSLG</sequence>
<dbReference type="PROSITE" id="PS51318">
    <property type="entry name" value="TAT"/>
    <property type="match status" value="1"/>
</dbReference>
<evidence type="ECO:0000313" key="1">
    <source>
        <dbReference type="EMBL" id="QHN40881.1"/>
    </source>
</evidence>
<dbReference type="InterPro" id="IPR015286">
    <property type="entry name" value="Porin_fam_mycobact-type"/>
</dbReference>
<dbReference type="Gene3D" id="2.10.300.10">
    <property type="entry name" value="Porin MspA ribbon domain"/>
    <property type="match status" value="1"/>
</dbReference>
<proteinExistence type="predicted"/>
<dbReference type="EMBL" id="CP045810">
    <property type="protein sequence ID" value="QHN40881.1"/>
    <property type="molecule type" value="Genomic_DNA"/>
</dbReference>
<reference evidence="1" key="1">
    <citation type="journal article" date="2021" name="Nat. Microbiol.">
        <title>Cocultivation of an ultrasmall environmental parasitic bacterium with lytic ability against bacteria associated with wastewater foams.</title>
        <authorList>
            <person name="Batinovic S."/>
            <person name="Rose J.J.A."/>
            <person name="Ratcliffe J."/>
            <person name="Seviour R.J."/>
            <person name="Petrovski S."/>
        </authorList>
    </citation>
    <scope>NUCLEOTIDE SEQUENCE</scope>
    <source>
        <strain evidence="1">CON44</strain>
    </source>
</reference>